<evidence type="ECO:0000313" key="5">
    <source>
        <dbReference type="EMBL" id="EDO14914.1"/>
    </source>
</evidence>
<dbReference type="eggNOG" id="KOG4356">
    <property type="taxonomic scope" value="Eukaryota"/>
</dbReference>
<dbReference type="GO" id="GO:1990904">
    <property type="term" value="C:ribonucleoprotein complex"/>
    <property type="evidence" value="ECO:0007669"/>
    <property type="project" value="TreeGrafter"/>
</dbReference>
<evidence type="ECO:0000259" key="3">
    <source>
        <dbReference type="Pfam" id="PF08190"/>
    </source>
</evidence>
<dbReference type="GO" id="GO:0005737">
    <property type="term" value="C:cytoplasm"/>
    <property type="evidence" value="ECO:0007669"/>
    <property type="project" value="TreeGrafter"/>
</dbReference>
<evidence type="ECO:0000259" key="4">
    <source>
        <dbReference type="Pfam" id="PF18482"/>
    </source>
</evidence>
<dbReference type="AlphaFoldDB" id="A7TS28"/>
<dbReference type="GeneID" id="5542957"/>
<evidence type="ECO:0008006" key="7">
    <source>
        <dbReference type="Google" id="ProtNLM"/>
    </source>
</evidence>
<feature type="domain" description="PIH1 N-terminal" evidence="3">
    <location>
        <begin position="3"/>
        <end position="89"/>
    </location>
</feature>
<dbReference type="Pfam" id="PF18482">
    <property type="entry name" value="Pih1_fungal_CS"/>
    <property type="match status" value="1"/>
</dbReference>
<evidence type="ECO:0000313" key="6">
    <source>
        <dbReference type="Proteomes" id="UP000000267"/>
    </source>
</evidence>
<sequence>MNNQWEIPIVTSTIREDVDKKGVKCYVCDCCINTKCTEWISKDYQLKEIVVEWCLESCELRESIEICRDKIAFPNLKKKGAVPRMEMLSHELTNDYENQITEALQETEVSDPAQILKMKRDLLQEDEEYTLTGGSGPSEELPPLFPSGSSTTNNKPLIEDISDWKPNDKNSNQIENQPKTKKDPKFEVSMRKTKSDQKFKLRIEISTFIESSLDLSIKYNNSSNELFIKNINLHDYNEQELKIPLPNIFNDKDIADMKCFYVKKDRSVYIFV</sequence>
<dbReference type="OMA" id="EWCLESC"/>
<evidence type="ECO:0000256" key="2">
    <source>
        <dbReference type="SAM" id="MobiDB-lite"/>
    </source>
</evidence>
<protein>
    <recommendedName>
        <fullName evidence="7">PIH1 N-terminal domain-containing protein</fullName>
    </recommendedName>
</protein>
<dbReference type="PANTHER" id="PTHR22997:SF0">
    <property type="entry name" value="PIH1 DOMAIN-CONTAINING PROTEIN 1"/>
    <property type="match status" value="1"/>
</dbReference>
<dbReference type="InParanoid" id="A7TS28"/>
<accession>A7TS28</accession>
<dbReference type="GO" id="GO:0006457">
    <property type="term" value="P:protein folding"/>
    <property type="evidence" value="ECO:0007669"/>
    <property type="project" value="EnsemblFungi"/>
</dbReference>
<dbReference type="PANTHER" id="PTHR22997">
    <property type="entry name" value="PIH1 DOMAIN-CONTAINING PROTEIN 1"/>
    <property type="match status" value="1"/>
</dbReference>
<dbReference type="PhylomeDB" id="A7TS28"/>
<dbReference type="RefSeq" id="XP_001642772.1">
    <property type="nucleotide sequence ID" value="XM_001642722.1"/>
</dbReference>
<dbReference type="FunCoup" id="A7TS28">
    <property type="interactions" value="92"/>
</dbReference>
<dbReference type="InterPro" id="IPR012981">
    <property type="entry name" value="PIH1_N"/>
</dbReference>
<keyword evidence="6" id="KW-1185">Reference proteome</keyword>
<dbReference type="Proteomes" id="UP000000267">
    <property type="component" value="Unassembled WGS sequence"/>
</dbReference>
<feature type="region of interest" description="Disordered" evidence="2">
    <location>
        <begin position="129"/>
        <end position="184"/>
    </location>
</feature>
<dbReference type="OrthoDB" id="5135119at2759"/>
<dbReference type="HOGENOM" id="CLU_072113_0_0_1"/>
<dbReference type="KEGG" id="vpo:Kpol_1005p1"/>
<dbReference type="InterPro" id="IPR050734">
    <property type="entry name" value="PIH1/Kintoun_subfamily"/>
</dbReference>
<feature type="domain" description="Pih1 Ascomycota CS" evidence="4">
    <location>
        <begin position="184"/>
        <end position="272"/>
    </location>
</feature>
<dbReference type="GO" id="GO:0006364">
    <property type="term" value="P:rRNA processing"/>
    <property type="evidence" value="ECO:0007669"/>
    <property type="project" value="EnsemblFungi"/>
</dbReference>
<dbReference type="Pfam" id="PF08190">
    <property type="entry name" value="PIH1"/>
    <property type="match status" value="1"/>
</dbReference>
<evidence type="ECO:0000256" key="1">
    <source>
        <dbReference type="ARBA" id="ARBA00008511"/>
    </source>
</evidence>
<proteinExistence type="inferred from homology"/>
<dbReference type="Gene3D" id="2.60.40.4160">
    <property type="match status" value="1"/>
</dbReference>
<dbReference type="GO" id="GO:0097255">
    <property type="term" value="C:R2TP complex"/>
    <property type="evidence" value="ECO:0007669"/>
    <property type="project" value="EnsemblFungi"/>
</dbReference>
<dbReference type="InterPro" id="IPR041441">
    <property type="entry name" value="Pih1_CS_Ascomycota"/>
</dbReference>
<comment type="similarity">
    <text evidence="1">Belongs to the PIH1 family.</text>
</comment>
<organism evidence="6">
    <name type="scientific">Vanderwaltozyma polyspora (strain ATCC 22028 / DSM 70294 / BCRC 21397 / CBS 2163 / NBRC 10782 / NRRL Y-8283 / UCD 57-17)</name>
    <name type="common">Kluyveromyces polysporus</name>
    <dbReference type="NCBI Taxonomy" id="436907"/>
    <lineage>
        <taxon>Eukaryota</taxon>
        <taxon>Fungi</taxon>
        <taxon>Dikarya</taxon>
        <taxon>Ascomycota</taxon>
        <taxon>Saccharomycotina</taxon>
        <taxon>Saccharomycetes</taxon>
        <taxon>Saccharomycetales</taxon>
        <taxon>Saccharomycetaceae</taxon>
        <taxon>Vanderwaltozyma</taxon>
    </lineage>
</organism>
<gene>
    <name evidence="5" type="ORF">Kpol_1005p1</name>
</gene>
<dbReference type="GO" id="GO:0000492">
    <property type="term" value="P:box C/D snoRNP assembly"/>
    <property type="evidence" value="ECO:0007669"/>
    <property type="project" value="EnsemblFungi"/>
</dbReference>
<dbReference type="EMBL" id="DS480497">
    <property type="protein sequence ID" value="EDO14914.1"/>
    <property type="molecule type" value="Genomic_DNA"/>
</dbReference>
<reference evidence="5 6" key="1">
    <citation type="journal article" date="2007" name="Proc. Natl. Acad. Sci. U.S.A.">
        <title>Independent sorting-out of thousands of duplicated gene pairs in two yeast species descended from a whole-genome duplication.</title>
        <authorList>
            <person name="Scannell D.R."/>
            <person name="Frank A.C."/>
            <person name="Conant G.C."/>
            <person name="Byrne K.P."/>
            <person name="Woolfit M."/>
            <person name="Wolfe K.H."/>
        </authorList>
    </citation>
    <scope>NUCLEOTIDE SEQUENCE [LARGE SCALE GENOMIC DNA]</scope>
    <source>
        <strain evidence="6">ATCC 22028 / DSM 70294 / BCRC 21397 / CBS 2163 / NBRC 10782 / NRRL Y-8283 / UCD 57-17</strain>
    </source>
</reference>
<dbReference type="STRING" id="436907.A7TS28"/>
<name>A7TS28_VANPO</name>